<sequence length="654" mass="71965">MTSRQRCLIFFIIGLLIGAGSGILPARAQTLPQGRVEITAISTELFPRVQITFEAFDAQGNFLRELKPEEIQIIEGNEQNDAADFRPVEWLELLQPGLDVIVAINFGPELNTRYAGVRRYEAVLQRLQEWAGGETTGSDRLSLSTNSGLQLIRSADQQEWLTALENLAQVNLLNEQAGLTAITRAMDLVTDISGGTKPRCVVLLVTPLLPASNLDGVQNLIDRAGRLNVPIHVWLTTSAPSIAANPAMFDALSQLAGQTGGELSIFTGSESLPELEGYLKSYRYQYRLEYESRLNSSGSHPIALSIRQGEEELRSTSQPVFLNIQPPNPIFLSPQTQVERRFFPPNSRNGDLEPDALTYRVIIEFPDGYPRAIRASRLLVNGELVQENTRPPFDRFTWSVSEIETEQQVEMQVEVQDSLGLTGRSIRMPVRVSVESRPPSPWQAALSGNRPLVLGAILLSGLLLGTILMFAGQQNRQQAAAQRRNNRDPLTQPLPPPLQKKRGTINPASMARRLSSARPAAVPVSSAPAWLLQVSEDGVGVVESRANPAALNLLPLKRRDNLMGSDPLRSQICIASASVSPVHARIVVNEKGEYWIYDQGSLAGTWVNYVPVTAGGCRLQHGDLIHLGFVTLRFETAKPSPQPAPIARPYQEQE</sequence>
<feature type="region of interest" description="Disordered" evidence="1">
    <location>
        <begin position="478"/>
        <end position="512"/>
    </location>
</feature>
<accession>A0A0P6X2K1</accession>
<dbReference type="Gene3D" id="2.60.200.20">
    <property type="match status" value="1"/>
</dbReference>
<dbReference type="AlphaFoldDB" id="A0A0P6X2K1"/>
<feature type="domain" description="FHA" evidence="2">
    <location>
        <begin position="554"/>
        <end position="612"/>
    </location>
</feature>
<dbReference type="STRING" id="360411.AC812_09825"/>
<dbReference type="InterPro" id="IPR008984">
    <property type="entry name" value="SMAD_FHA_dom_sf"/>
</dbReference>
<name>A0A0P6X2K1_9CHLR</name>
<dbReference type="InterPro" id="IPR000253">
    <property type="entry name" value="FHA_dom"/>
</dbReference>
<organism evidence="3 4">
    <name type="scientific">Bellilinea caldifistulae</name>
    <dbReference type="NCBI Taxonomy" id="360411"/>
    <lineage>
        <taxon>Bacteria</taxon>
        <taxon>Bacillati</taxon>
        <taxon>Chloroflexota</taxon>
        <taxon>Anaerolineae</taxon>
        <taxon>Anaerolineales</taxon>
        <taxon>Anaerolineaceae</taxon>
        <taxon>Bellilinea</taxon>
    </lineage>
</organism>
<proteinExistence type="predicted"/>
<reference evidence="3 4" key="1">
    <citation type="submission" date="2015-07" db="EMBL/GenBank/DDBJ databases">
        <title>Draft genome of Bellilinea caldifistulae DSM 17877.</title>
        <authorList>
            <person name="Hemp J."/>
            <person name="Ward L.M."/>
            <person name="Pace L.A."/>
            <person name="Fischer W.W."/>
        </authorList>
    </citation>
    <scope>NUCLEOTIDE SEQUENCE [LARGE SCALE GENOMIC DNA]</scope>
    <source>
        <strain evidence="3 4">GOMI-1</strain>
    </source>
</reference>
<keyword evidence="4" id="KW-1185">Reference proteome</keyword>
<dbReference type="Proteomes" id="UP000050514">
    <property type="component" value="Unassembled WGS sequence"/>
</dbReference>
<evidence type="ECO:0000259" key="2">
    <source>
        <dbReference type="PROSITE" id="PS50006"/>
    </source>
</evidence>
<protein>
    <recommendedName>
        <fullName evidence="2">FHA domain-containing protein</fullName>
    </recommendedName>
</protein>
<dbReference type="RefSeq" id="WP_061913249.1">
    <property type="nucleotide sequence ID" value="NZ_DF967971.1"/>
</dbReference>
<dbReference type="Pfam" id="PF00498">
    <property type="entry name" value="FHA"/>
    <property type="match status" value="1"/>
</dbReference>
<dbReference type="PROSITE" id="PS50006">
    <property type="entry name" value="FHA_DOMAIN"/>
    <property type="match status" value="1"/>
</dbReference>
<comment type="caution">
    <text evidence="3">The sequence shown here is derived from an EMBL/GenBank/DDBJ whole genome shotgun (WGS) entry which is preliminary data.</text>
</comment>
<evidence type="ECO:0000256" key="1">
    <source>
        <dbReference type="SAM" id="MobiDB-lite"/>
    </source>
</evidence>
<dbReference type="OrthoDB" id="153312at2"/>
<dbReference type="SMART" id="SM00240">
    <property type="entry name" value="FHA"/>
    <property type="match status" value="1"/>
</dbReference>
<evidence type="ECO:0000313" key="4">
    <source>
        <dbReference type="Proteomes" id="UP000050514"/>
    </source>
</evidence>
<gene>
    <name evidence="3" type="ORF">AC812_09825</name>
</gene>
<dbReference type="SUPFAM" id="SSF49879">
    <property type="entry name" value="SMAD/FHA domain"/>
    <property type="match status" value="1"/>
</dbReference>
<evidence type="ECO:0000313" key="3">
    <source>
        <dbReference type="EMBL" id="KPL75241.1"/>
    </source>
</evidence>
<dbReference type="EMBL" id="LGHJ01000015">
    <property type="protein sequence ID" value="KPL75241.1"/>
    <property type="molecule type" value="Genomic_DNA"/>
</dbReference>
<dbReference type="CDD" id="cd00060">
    <property type="entry name" value="FHA"/>
    <property type="match status" value="1"/>
</dbReference>